<dbReference type="NCBIfam" id="TIGR01764">
    <property type="entry name" value="excise"/>
    <property type="match status" value="1"/>
</dbReference>
<gene>
    <name evidence="2" type="ORF">CBU02nite_06230</name>
</gene>
<dbReference type="EMBL" id="BKBC01000005">
    <property type="protein sequence ID" value="GEQ20117.1"/>
    <property type="molecule type" value="Genomic_DNA"/>
</dbReference>
<reference evidence="2 3" key="1">
    <citation type="submission" date="2019-07" db="EMBL/GenBank/DDBJ databases">
        <title>Whole genome shotgun sequence of Clostridium butyricum NBRC 3858.</title>
        <authorList>
            <person name="Hosoyama A."/>
            <person name="Uohara A."/>
            <person name="Ohji S."/>
            <person name="Ichikawa N."/>
        </authorList>
    </citation>
    <scope>NUCLEOTIDE SEQUENCE [LARGE SCALE GENOMIC DNA]</scope>
    <source>
        <strain evidence="2 3">NBRC 3858</strain>
    </source>
</reference>
<dbReference type="GO" id="GO:0003677">
    <property type="term" value="F:DNA binding"/>
    <property type="evidence" value="ECO:0007669"/>
    <property type="project" value="InterPro"/>
</dbReference>
<evidence type="ECO:0000259" key="1">
    <source>
        <dbReference type="Pfam" id="PF12728"/>
    </source>
</evidence>
<comment type="caution">
    <text evidence="2">The sequence shown here is derived from an EMBL/GenBank/DDBJ whole genome shotgun (WGS) entry which is preliminary data.</text>
</comment>
<name>A0A512TIQ9_CLOBU</name>
<feature type="domain" description="Helix-turn-helix" evidence="1">
    <location>
        <begin position="6"/>
        <end position="55"/>
    </location>
</feature>
<sequence length="334" mass="39622">MFNDELLTVQELSDYLKIRKETTLKMINTNEIMATKVGRDWRIFKSEVIKYLGKNSSNKLEALYSKCMDTFDVILNDINSWHLSNNITHEELIGFLTVTGEFKIEIKKYKKYCLHIFNAIMSDLKSCVILNKENNINGQLKLLRSILESTLDIINFSIYKKDYFKFLKAYYLRSQDIFAKKIDCDADDTDYQKALKKLFKSDFYDKHISYDSYNDFDEYKMRKYLTIKTKIELIEKSDKIDVPYSYDILFSGLSMYCHNNIFFLLENPLGNSNKKFVEKQICQTVIQAFSCLYDVLKNDLSNYDLDDFFEKALFEDFETIFNSQNTINYDIFDE</sequence>
<protein>
    <recommendedName>
        <fullName evidence="1">Helix-turn-helix domain-containing protein</fullName>
    </recommendedName>
</protein>
<dbReference type="InterPro" id="IPR010093">
    <property type="entry name" value="SinI_DNA-bd"/>
</dbReference>
<evidence type="ECO:0000313" key="3">
    <source>
        <dbReference type="Proteomes" id="UP000321089"/>
    </source>
</evidence>
<dbReference type="AlphaFoldDB" id="A0A512TIQ9"/>
<dbReference type="InterPro" id="IPR041657">
    <property type="entry name" value="HTH_17"/>
</dbReference>
<organism evidence="2 3">
    <name type="scientific">Clostridium butyricum</name>
    <dbReference type="NCBI Taxonomy" id="1492"/>
    <lineage>
        <taxon>Bacteria</taxon>
        <taxon>Bacillati</taxon>
        <taxon>Bacillota</taxon>
        <taxon>Clostridia</taxon>
        <taxon>Eubacteriales</taxon>
        <taxon>Clostridiaceae</taxon>
        <taxon>Clostridium</taxon>
    </lineage>
</organism>
<dbReference type="Pfam" id="PF12728">
    <property type="entry name" value="HTH_17"/>
    <property type="match status" value="1"/>
</dbReference>
<proteinExistence type="predicted"/>
<accession>A0A512TIQ9</accession>
<dbReference type="Proteomes" id="UP000321089">
    <property type="component" value="Unassembled WGS sequence"/>
</dbReference>
<dbReference type="RefSeq" id="WP_146867955.1">
    <property type="nucleotide sequence ID" value="NZ_BKBC01000005.1"/>
</dbReference>
<evidence type="ECO:0000313" key="2">
    <source>
        <dbReference type="EMBL" id="GEQ20117.1"/>
    </source>
</evidence>